<dbReference type="AlphaFoldDB" id="A0A4U0PAR5"/>
<keyword evidence="1" id="KW-0812">Transmembrane</keyword>
<protein>
    <submittedName>
        <fullName evidence="2">DUF3649 domain-containing protein</fullName>
    </submittedName>
</protein>
<comment type="caution">
    <text evidence="2">The sequence shown here is derived from an EMBL/GenBank/DDBJ whole genome shotgun (WGS) entry which is preliminary data.</text>
</comment>
<dbReference type="Proteomes" id="UP000310016">
    <property type="component" value="Unassembled WGS sequence"/>
</dbReference>
<evidence type="ECO:0000256" key="1">
    <source>
        <dbReference type="SAM" id="Phobius"/>
    </source>
</evidence>
<feature type="transmembrane region" description="Helical" evidence="1">
    <location>
        <begin position="23"/>
        <end position="45"/>
    </location>
</feature>
<dbReference type="OrthoDB" id="1684279at2"/>
<keyword evidence="3" id="KW-1185">Reference proteome</keyword>
<keyword evidence="1" id="KW-0472">Membrane</keyword>
<gene>
    <name evidence="2" type="ORF">FAZ21_18775</name>
</gene>
<dbReference type="EMBL" id="SUMF01000042">
    <property type="protein sequence ID" value="TJZ64733.1"/>
    <property type="molecule type" value="Genomic_DNA"/>
</dbReference>
<accession>A0A4U0PAR5</accession>
<name>A0A4U0PAR5_9NEIS</name>
<evidence type="ECO:0000313" key="2">
    <source>
        <dbReference type="EMBL" id="TJZ64733.1"/>
    </source>
</evidence>
<sequence length="101" mass="10527">MFSAAVSAPATPLLYRASVLSRVLAAAVGGYAVARGFAVCAAWWLPQSRSEAVLTATLLAFVVYATTAIWVFSVRRAWQAWVGVVLACLVLAGLAALGASR</sequence>
<feature type="transmembrane region" description="Helical" evidence="1">
    <location>
        <begin position="52"/>
        <end position="72"/>
    </location>
</feature>
<organism evidence="2 3">
    <name type="scientific">Chitiniphilus eburneus</name>
    <dbReference type="NCBI Taxonomy" id="2571148"/>
    <lineage>
        <taxon>Bacteria</taxon>
        <taxon>Pseudomonadati</taxon>
        <taxon>Pseudomonadota</taxon>
        <taxon>Betaproteobacteria</taxon>
        <taxon>Neisseriales</taxon>
        <taxon>Chitinibacteraceae</taxon>
        <taxon>Chitiniphilus</taxon>
    </lineage>
</organism>
<proteinExistence type="predicted"/>
<dbReference type="Pfam" id="PF12365">
    <property type="entry name" value="DUF3649"/>
    <property type="match status" value="1"/>
</dbReference>
<evidence type="ECO:0000313" key="3">
    <source>
        <dbReference type="Proteomes" id="UP000310016"/>
    </source>
</evidence>
<dbReference type="InterPro" id="IPR022109">
    <property type="entry name" value="DUF3649"/>
</dbReference>
<dbReference type="RefSeq" id="WP_136774970.1">
    <property type="nucleotide sequence ID" value="NZ_CP156074.1"/>
</dbReference>
<reference evidence="2 3" key="1">
    <citation type="submission" date="2019-04" db="EMBL/GenBank/DDBJ databases">
        <title>Chitiniphilus eburnea sp. nov., a novel chitinolytic bacterium isolated from aquaculture sludge.</title>
        <authorList>
            <person name="Sheng M."/>
        </authorList>
    </citation>
    <scope>NUCLEOTIDE SEQUENCE [LARGE SCALE GENOMIC DNA]</scope>
    <source>
        <strain evidence="2 3">HX-2-15</strain>
    </source>
</reference>
<feature type="transmembrane region" description="Helical" evidence="1">
    <location>
        <begin position="78"/>
        <end position="99"/>
    </location>
</feature>
<keyword evidence="1" id="KW-1133">Transmembrane helix</keyword>